<dbReference type="Proteomes" id="UP000249890">
    <property type="component" value="Chromosome"/>
</dbReference>
<feature type="domain" description="Copper amine oxidase-like N-terminal" evidence="1">
    <location>
        <begin position="1"/>
        <end position="88"/>
    </location>
</feature>
<dbReference type="Gene3D" id="3.30.457.10">
    <property type="entry name" value="Copper amine oxidase-like, N-terminal domain"/>
    <property type="match status" value="1"/>
</dbReference>
<dbReference type="AlphaFoldDB" id="A0A2Z2KRN8"/>
<dbReference type="OrthoDB" id="1954422at2"/>
<evidence type="ECO:0000259" key="1">
    <source>
        <dbReference type="Pfam" id="PF07833"/>
    </source>
</evidence>
<accession>A0A2Z2KRN8</accession>
<protein>
    <recommendedName>
        <fullName evidence="1">Copper amine oxidase-like N-terminal domain-containing protein</fullName>
    </recommendedName>
</protein>
<dbReference type="InterPro" id="IPR012854">
    <property type="entry name" value="Cu_amine_oxidase-like_N"/>
</dbReference>
<gene>
    <name evidence="2" type="ORF">B9T62_35820</name>
</gene>
<reference evidence="2 3" key="1">
    <citation type="submission" date="2017-06" db="EMBL/GenBank/DDBJ databases">
        <title>Complete genome sequence of Paenibacillus donghaensis KCTC 13049T isolated from East Sea sediment, South Korea.</title>
        <authorList>
            <person name="Jung B.K."/>
            <person name="Hong S.-J."/>
            <person name="Shin J.-H."/>
        </authorList>
    </citation>
    <scope>NUCLEOTIDE SEQUENCE [LARGE SCALE GENOMIC DNA]</scope>
    <source>
        <strain evidence="2 3">KCTC 13049</strain>
    </source>
</reference>
<dbReference type="InterPro" id="IPR036582">
    <property type="entry name" value="Mao_N_sf"/>
</dbReference>
<name>A0A2Z2KRN8_9BACL</name>
<evidence type="ECO:0000313" key="3">
    <source>
        <dbReference type="Proteomes" id="UP000249890"/>
    </source>
</evidence>
<sequence>MVPMRAIFEKLGATITFNQQTQLITAVKDGTTIKLTIGSKTAYVNGKAVPLTVKAQTIKNTTMVPLRFVSEALGATVNWYPETMTIVISGRGAVVTPPSYSFTYGNHGYGSANFSQYVEVMKYISAAKQTYPLMKLDGGGRYEALYKAYLNGDRATNYAEGTLESRGLTQAENDMGALIDNGVSVAKAEEAYKVGYIAAILLKGISNPGDGTPSSAYDALVAKKSDCDADANVSSAVFDSFGYNTAILASKNHADMVVQIEGKWYTLAAGSFEELSVTDLSARGLYVYTQPTTGSYN</sequence>
<proteinExistence type="predicted"/>
<dbReference type="KEGG" id="pdh:B9T62_35820"/>
<dbReference type="EMBL" id="CP021780">
    <property type="protein sequence ID" value="ASA26613.1"/>
    <property type="molecule type" value="Genomic_DNA"/>
</dbReference>
<dbReference type="SUPFAM" id="SSF55383">
    <property type="entry name" value="Copper amine oxidase, domain N"/>
    <property type="match status" value="1"/>
</dbReference>
<evidence type="ECO:0000313" key="2">
    <source>
        <dbReference type="EMBL" id="ASA26613.1"/>
    </source>
</evidence>
<organism evidence="2 3">
    <name type="scientific">Paenibacillus donghaensis</name>
    <dbReference type="NCBI Taxonomy" id="414771"/>
    <lineage>
        <taxon>Bacteria</taxon>
        <taxon>Bacillati</taxon>
        <taxon>Bacillota</taxon>
        <taxon>Bacilli</taxon>
        <taxon>Bacillales</taxon>
        <taxon>Paenibacillaceae</taxon>
        <taxon>Paenibacillus</taxon>
    </lineage>
</organism>
<dbReference type="Pfam" id="PF07833">
    <property type="entry name" value="Cu_amine_oxidN1"/>
    <property type="match status" value="1"/>
</dbReference>
<keyword evidence="3" id="KW-1185">Reference proteome</keyword>